<evidence type="ECO:0000259" key="2">
    <source>
        <dbReference type="Pfam" id="PF13690"/>
    </source>
</evidence>
<dbReference type="RefSeq" id="WP_096552470.1">
    <property type="nucleotide sequence ID" value="NZ_AP018335.1"/>
</dbReference>
<name>A0A840PR78_URETH</name>
<dbReference type="PANTHER" id="PTHR39452:SF1">
    <property type="entry name" value="CHEY-P PHOSPHATASE CHEX"/>
    <property type="match status" value="1"/>
</dbReference>
<dbReference type="EMBL" id="JACHGZ010000001">
    <property type="protein sequence ID" value="MBB5147634.1"/>
    <property type="molecule type" value="Genomic_DNA"/>
</dbReference>
<dbReference type="CDD" id="cd17906">
    <property type="entry name" value="CheX"/>
    <property type="match status" value="1"/>
</dbReference>
<reference evidence="3 4" key="1">
    <citation type="submission" date="2020-08" db="EMBL/GenBank/DDBJ databases">
        <title>Genomic Encyclopedia of Type Strains, Phase IV (KMG-IV): sequencing the most valuable type-strain genomes for metagenomic binning, comparative biology and taxonomic classification.</title>
        <authorList>
            <person name="Goeker M."/>
        </authorList>
    </citation>
    <scope>NUCLEOTIDE SEQUENCE [LARGE SCALE GENOMIC DNA]</scope>
    <source>
        <strain evidence="3 4">DSM 10633</strain>
    </source>
</reference>
<protein>
    <submittedName>
        <fullName evidence="3">Chemotaxis protein CheX</fullName>
    </submittedName>
</protein>
<dbReference type="Gene3D" id="3.40.1550.10">
    <property type="entry name" value="CheC-like"/>
    <property type="match status" value="1"/>
</dbReference>
<dbReference type="PANTHER" id="PTHR39452">
    <property type="entry name" value="CHEY-P PHOSPHATASE CHEX"/>
    <property type="match status" value="1"/>
</dbReference>
<evidence type="ECO:0000313" key="4">
    <source>
        <dbReference type="Proteomes" id="UP000557217"/>
    </source>
</evidence>
<organism evidence="3 4">
    <name type="scientific">Ureibacillus thermosphaericus</name>
    <dbReference type="NCBI Taxonomy" id="51173"/>
    <lineage>
        <taxon>Bacteria</taxon>
        <taxon>Bacillati</taxon>
        <taxon>Bacillota</taxon>
        <taxon>Bacilli</taxon>
        <taxon>Bacillales</taxon>
        <taxon>Caryophanaceae</taxon>
        <taxon>Ureibacillus</taxon>
    </lineage>
</organism>
<proteinExistence type="predicted"/>
<feature type="domain" description="Chemotaxis phosphatase CheX-like" evidence="2">
    <location>
        <begin position="45"/>
        <end position="122"/>
    </location>
</feature>
<dbReference type="AlphaFoldDB" id="A0A840PR78"/>
<comment type="caution">
    <text evidence="3">The sequence shown here is derived from an EMBL/GenBank/DDBJ whole genome shotgun (WGS) entry which is preliminary data.</text>
</comment>
<gene>
    <name evidence="3" type="ORF">HNR36_000015</name>
</gene>
<dbReference type="SUPFAM" id="SSF103039">
    <property type="entry name" value="CheC-like"/>
    <property type="match status" value="1"/>
</dbReference>
<keyword evidence="1" id="KW-0145">Chemotaxis</keyword>
<dbReference type="Proteomes" id="UP000557217">
    <property type="component" value="Unassembled WGS sequence"/>
</dbReference>
<dbReference type="InterPro" id="IPR028976">
    <property type="entry name" value="CheC-like_sf"/>
</dbReference>
<dbReference type="InterPro" id="IPR028051">
    <property type="entry name" value="CheX-like_dom"/>
</dbReference>
<evidence type="ECO:0000256" key="1">
    <source>
        <dbReference type="ARBA" id="ARBA00022500"/>
    </source>
</evidence>
<dbReference type="Pfam" id="PF13690">
    <property type="entry name" value="CheX"/>
    <property type="match status" value="1"/>
</dbReference>
<accession>A0A840PR78</accession>
<sequence length="152" mass="16513">MSMTSKHVQTILNGAIYTLKQIIPMNINIQSPSFLTEPFTHKEIGVLVGLTGDIKGRVILDSTSAIFSAIGMKMFGMNLEGEMLKSFTGEFGNMFAGNLSIQASEKQLFIDVTPPTILIGKTTLHGIDNAIKLPTIIEDIGMLTVLLTIDNK</sequence>
<evidence type="ECO:0000313" key="3">
    <source>
        <dbReference type="EMBL" id="MBB5147634.1"/>
    </source>
</evidence>
<dbReference type="InterPro" id="IPR038756">
    <property type="entry name" value="CheX-like"/>
</dbReference>
<dbReference type="GO" id="GO:0006935">
    <property type="term" value="P:chemotaxis"/>
    <property type="evidence" value="ECO:0007669"/>
    <property type="project" value="UniProtKB-KW"/>
</dbReference>
<keyword evidence="4" id="KW-1185">Reference proteome</keyword>